<keyword evidence="2" id="KW-0479">Metal-binding</keyword>
<evidence type="ECO:0000313" key="11">
    <source>
        <dbReference type="EMBL" id="KAK4296433.1"/>
    </source>
</evidence>
<keyword evidence="12" id="KW-1185">Reference proteome</keyword>
<dbReference type="PROSITE" id="PS50157">
    <property type="entry name" value="ZINC_FINGER_C2H2_2"/>
    <property type="match status" value="2"/>
</dbReference>
<dbReference type="InterPro" id="IPR050717">
    <property type="entry name" value="C2H2-ZF_Transcription_Reg"/>
</dbReference>
<gene>
    <name evidence="11" type="ORF">Pmani_031063</name>
</gene>
<name>A0AAE1TSC1_9EUCA</name>
<dbReference type="EMBL" id="JAWZYT010003851">
    <property type="protein sequence ID" value="KAK4296433.1"/>
    <property type="molecule type" value="Genomic_DNA"/>
</dbReference>
<keyword evidence="6" id="KW-0805">Transcription regulation</keyword>
<comment type="caution">
    <text evidence="11">The sequence shown here is derived from an EMBL/GenBank/DDBJ whole genome shotgun (WGS) entry which is preliminary data.</text>
</comment>
<dbReference type="PROSITE" id="PS00028">
    <property type="entry name" value="ZINC_FINGER_C2H2_1"/>
    <property type="match status" value="1"/>
</dbReference>
<dbReference type="Pfam" id="PF00096">
    <property type="entry name" value="zf-C2H2"/>
    <property type="match status" value="2"/>
</dbReference>
<evidence type="ECO:0000256" key="4">
    <source>
        <dbReference type="ARBA" id="ARBA00022771"/>
    </source>
</evidence>
<accession>A0AAE1TSC1</accession>
<keyword evidence="4 9" id="KW-0863">Zinc-finger</keyword>
<evidence type="ECO:0000256" key="9">
    <source>
        <dbReference type="PROSITE-ProRule" id="PRU00042"/>
    </source>
</evidence>
<dbReference type="PANTHER" id="PTHR14196">
    <property type="entry name" value="ODD-SKIPPED - RELATED"/>
    <property type="match status" value="1"/>
</dbReference>
<sequence length="141" mass="15714">MHSYQDLSFSSMPLSTTSFSCCCPLDCHHTTSLPPEVWTTEDKREEVTGGVVGRGLAAAAIAVVEGGRVCRRGRREGARSYVCKVCDRRFPRAYLLLVHERTHSPPTCPVCGKTFRRSEHLRLHRYTTACVAPHVLEEAVV</sequence>
<evidence type="ECO:0000256" key="1">
    <source>
        <dbReference type="ARBA" id="ARBA00004123"/>
    </source>
</evidence>
<keyword evidence="7" id="KW-0804">Transcription</keyword>
<dbReference type="InterPro" id="IPR013087">
    <property type="entry name" value="Znf_C2H2_type"/>
</dbReference>
<feature type="domain" description="C2H2-type" evidence="10">
    <location>
        <begin position="81"/>
        <end position="104"/>
    </location>
</feature>
<comment type="subcellular location">
    <subcellularLocation>
        <location evidence="1">Nucleus</location>
    </subcellularLocation>
</comment>
<dbReference type="GO" id="GO:0005634">
    <property type="term" value="C:nucleus"/>
    <property type="evidence" value="ECO:0007669"/>
    <property type="project" value="UniProtKB-SubCell"/>
</dbReference>
<dbReference type="GO" id="GO:0000977">
    <property type="term" value="F:RNA polymerase II transcription regulatory region sequence-specific DNA binding"/>
    <property type="evidence" value="ECO:0007669"/>
    <property type="project" value="TreeGrafter"/>
</dbReference>
<dbReference type="Proteomes" id="UP001292094">
    <property type="component" value="Unassembled WGS sequence"/>
</dbReference>
<dbReference type="FunFam" id="3.30.160.60:FF:000065">
    <property type="entry name" value="B-cell CLL/lymphoma 6, member B"/>
    <property type="match status" value="1"/>
</dbReference>
<dbReference type="FunFam" id="3.30.160.60:FF:000446">
    <property type="entry name" value="Zinc finger protein"/>
    <property type="match status" value="1"/>
</dbReference>
<evidence type="ECO:0000256" key="3">
    <source>
        <dbReference type="ARBA" id="ARBA00022737"/>
    </source>
</evidence>
<evidence type="ECO:0000256" key="5">
    <source>
        <dbReference type="ARBA" id="ARBA00022833"/>
    </source>
</evidence>
<keyword evidence="8" id="KW-0539">Nucleus</keyword>
<dbReference type="GO" id="GO:0008270">
    <property type="term" value="F:zinc ion binding"/>
    <property type="evidence" value="ECO:0007669"/>
    <property type="project" value="UniProtKB-KW"/>
</dbReference>
<dbReference type="InterPro" id="IPR036236">
    <property type="entry name" value="Znf_C2H2_sf"/>
</dbReference>
<evidence type="ECO:0000256" key="6">
    <source>
        <dbReference type="ARBA" id="ARBA00023015"/>
    </source>
</evidence>
<feature type="domain" description="C2H2-type" evidence="10">
    <location>
        <begin position="106"/>
        <end position="139"/>
    </location>
</feature>
<dbReference type="Gene3D" id="3.30.160.60">
    <property type="entry name" value="Classic Zinc Finger"/>
    <property type="match status" value="2"/>
</dbReference>
<evidence type="ECO:0000256" key="2">
    <source>
        <dbReference type="ARBA" id="ARBA00022723"/>
    </source>
</evidence>
<evidence type="ECO:0000259" key="10">
    <source>
        <dbReference type="PROSITE" id="PS50157"/>
    </source>
</evidence>
<keyword evidence="5" id="KW-0862">Zinc</keyword>
<evidence type="ECO:0000256" key="7">
    <source>
        <dbReference type="ARBA" id="ARBA00023163"/>
    </source>
</evidence>
<dbReference type="PANTHER" id="PTHR14196:SF0">
    <property type="entry name" value="PROTEIN BOWEL"/>
    <property type="match status" value="1"/>
</dbReference>
<evidence type="ECO:0000256" key="8">
    <source>
        <dbReference type="ARBA" id="ARBA00023242"/>
    </source>
</evidence>
<dbReference type="GO" id="GO:0000981">
    <property type="term" value="F:DNA-binding transcription factor activity, RNA polymerase II-specific"/>
    <property type="evidence" value="ECO:0007669"/>
    <property type="project" value="TreeGrafter"/>
</dbReference>
<proteinExistence type="predicted"/>
<dbReference type="AlphaFoldDB" id="A0AAE1TSC1"/>
<keyword evidence="3" id="KW-0677">Repeat</keyword>
<dbReference type="SUPFAM" id="SSF57667">
    <property type="entry name" value="beta-beta-alpha zinc fingers"/>
    <property type="match status" value="1"/>
</dbReference>
<organism evidence="11 12">
    <name type="scientific">Petrolisthes manimaculis</name>
    <dbReference type="NCBI Taxonomy" id="1843537"/>
    <lineage>
        <taxon>Eukaryota</taxon>
        <taxon>Metazoa</taxon>
        <taxon>Ecdysozoa</taxon>
        <taxon>Arthropoda</taxon>
        <taxon>Crustacea</taxon>
        <taxon>Multicrustacea</taxon>
        <taxon>Malacostraca</taxon>
        <taxon>Eumalacostraca</taxon>
        <taxon>Eucarida</taxon>
        <taxon>Decapoda</taxon>
        <taxon>Pleocyemata</taxon>
        <taxon>Anomura</taxon>
        <taxon>Galatheoidea</taxon>
        <taxon>Porcellanidae</taxon>
        <taxon>Petrolisthes</taxon>
    </lineage>
</organism>
<dbReference type="SMART" id="SM00355">
    <property type="entry name" value="ZnF_C2H2"/>
    <property type="match status" value="2"/>
</dbReference>
<reference evidence="11" key="1">
    <citation type="submission" date="2023-11" db="EMBL/GenBank/DDBJ databases">
        <title>Genome assemblies of two species of porcelain crab, Petrolisthes cinctipes and Petrolisthes manimaculis (Anomura: Porcellanidae).</title>
        <authorList>
            <person name="Angst P."/>
        </authorList>
    </citation>
    <scope>NUCLEOTIDE SEQUENCE</scope>
    <source>
        <strain evidence="11">PB745_02</strain>
        <tissue evidence="11">Gill</tissue>
    </source>
</reference>
<evidence type="ECO:0000313" key="12">
    <source>
        <dbReference type="Proteomes" id="UP001292094"/>
    </source>
</evidence>
<protein>
    <recommendedName>
        <fullName evidence="10">C2H2-type domain-containing protein</fullName>
    </recommendedName>
</protein>